<evidence type="ECO:0000313" key="3">
    <source>
        <dbReference type="Proteomes" id="UP000031521"/>
    </source>
</evidence>
<dbReference type="PANTHER" id="PTHR44051">
    <property type="entry name" value="GLUTATHIONE S-TRANSFERASE-RELATED"/>
    <property type="match status" value="1"/>
</dbReference>
<dbReference type="KEGG" id="cid:P73_1146"/>
<dbReference type="GO" id="GO:0016740">
    <property type="term" value="F:transferase activity"/>
    <property type="evidence" value="ECO:0007669"/>
    <property type="project" value="UniProtKB-KW"/>
</dbReference>
<dbReference type="InterPro" id="IPR036282">
    <property type="entry name" value="Glutathione-S-Trfase_C_sf"/>
</dbReference>
<dbReference type="HOGENOM" id="CLU_011226_6_1_5"/>
<dbReference type="SFLD" id="SFLDS00019">
    <property type="entry name" value="Glutathione_Transferase_(cytos"/>
    <property type="match status" value="1"/>
</dbReference>
<dbReference type="InterPro" id="IPR004045">
    <property type="entry name" value="Glutathione_S-Trfase_N"/>
</dbReference>
<dbReference type="InterPro" id="IPR036249">
    <property type="entry name" value="Thioredoxin-like_sf"/>
</dbReference>
<gene>
    <name evidence="2" type="ORF">P73_1146</name>
</gene>
<dbReference type="Proteomes" id="UP000031521">
    <property type="component" value="Chromosome"/>
</dbReference>
<name>A0A0B5DYR5_9RHOB</name>
<dbReference type="PANTHER" id="PTHR44051:SF8">
    <property type="entry name" value="GLUTATHIONE S-TRANSFERASE GSTA"/>
    <property type="match status" value="1"/>
</dbReference>
<dbReference type="RefSeq" id="WP_043868852.1">
    <property type="nucleotide sequence ID" value="NZ_CP004393.1"/>
</dbReference>
<dbReference type="SFLD" id="SFLDG01150">
    <property type="entry name" value="Main.1:_Beta-like"/>
    <property type="match status" value="1"/>
</dbReference>
<keyword evidence="3" id="KW-1185">Reference proteome</keyword>
<keyword evidence="2" id="KW-0808">Transferase</keyword>
<dbReference type="Pfam" id="PF13409">
    <property type="entry name" value="GST_N_2"/>
    <property type="match status" value="1"/>
</dbReference>
<sequence length="206" mass="22525">MKLYHSPGTCSEGILVLLEEIGADYDLVITDLKQAAHREPEYLRVNPKGKVPALSLGDGSVLTEFPVIAFWLARRHPEAGLLPEGLEAEIRVMELTEYIVSTLHMRGSVFAMKPQKFTADPAAREELRAQGRAVVAAGYERLTEQLGEKPCLFGSFSIADAAAFYLLSWKEGIGVPVPPALAAYEERLRARAAFGRAREASDRAAA</sequence>
<dbReference type="PROSITE" id="PS50404">
    <property type="entry name" value="GST_NTER"/>
    <property type="match status" value="1"/>
</dbReference>
<dbReference type="InterPro" id="IPR040079">
    <property type="entry name" value="Glutathione_S-Trfase"/>
</dbReference>
<dbReference type="AlphaFoldDB" id="A0A0B5DYR5"/>
<dbReference type="Gene3D" id="1.20.1050.10">
    <property type="match status" value="1"/>
</dbReference>
<dbReference type="SUPFAM" id="SSF52833">
    <property type="entry name" value="Thioredoxin-like"/>
    <property type="match status" value="1"/>
</dbReference>
<feature type="domain" description="GST N-terminal" evidence="1">
    <location>
        <begin position="1"/>
        <end position="80"/>
    </location>
</feature>
<protein>
    <submittedName>
        <fullName evidence="2">Glutathione S-transferase</fullName>
    </submittedName>
</protein>
<evidence type="ECO:0000313" key="2">
    <source>
        <dbReference type="EMBL" id="AJE45861.1"/>
    </source>
</evidence>
<dbReference type="EMBL" id="CP004393">
    <property type="protein sequence ID" value="AJE45861.1"/>
    <property type="molecule type" value="Genomic_DNA"/>
</dbReference>
<dbReference type="Pfam" id="PF13410">
    <property type="entry name" value="GST_C_2"/>
    <property type="match status" value="1"/>
</dbReference>
<organism evidence="2 3">
    <name type="scientific">Celeribacter indicus</name>
    <dbReference type="NCBI Taxonomy" id="1208324"/>
    <lineage>
        <taxon>Bacteria</taxon>
        <taxon>Pseudomonadati</taxon>
        <taxon>Pseudomonadota</taxon>
        <taxon>Alphaproteobacteria</taxon>
        <taxon>Rhodobacterales</taxon>
        <taxon>Roseobacteraceae</taxon>
        <taxon>Celeribacter</taxon>
    </lineage>
</organism>
<dbReference type="Gene3D" id="3.40.30.10">
    <property type="entry name" value="Glutaredoxin"/>
    <property type="match status" value="1"/>
</dbReference>
<evidence type="ECO:0000259" key="1">
    <source>
        <dbReference type="PROSITE" id="PS50404"/>
    </source>
</evidence>
<accession>A0A0B5DYR5</accession>
<dbReference type="SFLD" id="SFLDG00358">
    <property type="entry name" value="Main_(cytGST)"/>
    <property type="match status" value="1"/>
</dbReference>
<dbReference type="CDD" id="cd03057">
    <property type="entry name" value="GST_N_Beta"/>
    <property type="match status" value="1"/>
</dbReference>
<dbReference type="OrthoDB" id="7583243at2"/>
<dbReference type="STRING" id="1208324.P73_1146"/>
<proteinExistence type="predicted"/>
<reference evidence="2 3" key="1">
    <citation type="journal article" date="2014" name="Int. J. Syst. Evol. Microbiol.">
        <title>Celeribacter indicus sp. nov., a polycyclic aromatic hydrocarbon-degrading bacterium from deep-sea sediment and reclassification of Huaishuia halophila as Celeribacter halophilus comb. nov.</title>
        <authorList>
            <person name="Lai Q."/>
            <person name="Cao J."/>
            <person name="Yuan J."/>
            <person name="Li F."/>
            <person name="Shao Z."/>
        </authorList>
    </citation>
    <scope>NUCLEOTIDE SEQUENCE [LARGE SCALE GENOMIC DNA]</scope>
    <source>
        <strain evidence="2">P73</strain>
    </source>
</reference>
<dbReference type="SUPFAM" id="SSF47616">
    <property type="entry name" value="GST C-terminal domain-like"/>
    <property type="match status" value="1"/>
</dbReference>